<keyword evidence="4 8" id="KW-0812">Transmembrane</keyword>
<dbReference type="RefSeq" id="XP_026746211.1">
    <property type="nucleotide sequence ID" value="XM_026890410.1"/>
</dbReference>
<dbReference type="KEGG" id="tnl:113507554"/>
<evidence type="ECO:0000313" key="10">
    <source>
        <dbReference type="RefSeq" id="XP_026746211.1"/>
    </source>
</evidence>
<dbReference type="InterPro" id="IPR002159">
    <property type="entry name" value="CD36_fam"/>
</dbReference>
<evidence type="ECO:0000313" key="9">
    <source>
        <dbReference type="Proteomes" id="UP000322000"/>
    </source>
</evidence>
<evidence type="ECO:0000256" key="4">
    <source>
        <dbReference type="ARBA" id="ARBA00022692"/>
    </source>
</evidence>
<dbReference type="OrthoDB" id="18585at2759"/>
<sequence length="234" mass="26434">MTPKRPVKIYRNVLCRFLELDYVGTKTMEYGGKGLEYKVSNKSYSLIPENKCLCPKGTCLEGVSDLAPCLYGLPVVLSNAHFLDADPSVYERVEGMNPSEELHGSEFIIEPIIGLVLTTRFSVQLNVLVSDVTFNSNIQRYSNMPVPIAYFKIVQPKLPADQITSVRLMHVYGPYLLIALQFILVSSTVFLISHPLRLIYWNWVTSRRKTIESDVLNVKDVPTTEPLIEGCEKT</sequence>
<evidence type="ECO:0000256" key="5">
    <source>
        <dbReference type="ARBA" id="ARBA00022989"/>
    </source>
</evidence>
<reference evidence="10" key="1">
    <citation type="submission" date="2025-08" db="UniProtKB">
        <authorList>
            <consortium name="RefSeq"/>
        </authorList>
    </citation>
    <scope>IDENTIFICATION</scope>
</reference>
<keyword evidence="7" id="KW-0325">Glycoprotein</keyword>
<dbReference type="PANTHER" id="PTHR11923:SF104">
    <property type="entry name" value="FI07620P"/>
    <property type="match status" value="1"/>
</dbReference>
<keyword evidence="3" id="KW-1003">Cell membrane</keyword>
<dbReference type="PANTHER" id="PTHR11923">
    <property type="entry name" value="SCAVENGER RECEPTOR CLASS B TYPE-1 SR-B1"/>
    <property type="match status" value="1"/>
</dbReference>
<comment type="subcellular location">
    <subcellularLocation>
        <location evidence="1">Cell membrane</location>
    </subcellularLocation>
</comment>
<dbReference type="AlphaFoldDB" id="A0A7E5X1B2"/>
<keyword evidence="6 8" id="KW-0472">Membrane</keyword>
<dbReference type="Proteomes" id="UP000322000">
    <property type="component" value="Unplaced"/>
</dbReference>
<accession>A0A7E5X1B2</accession>
<feature type="transmembrane region" description="Helical" evidence="8">
    <location>
        <begin position="172"/>
        <end position="192"/>
    </location>
</feature>
<dbReference type="GeneID" id="113507554"/>
<evidence type="ECO:0000256" key="6">
    <source>
        <dbReference type="ARBA" id="ARBA00023136"/>
    </source>
</evidence>
<dbReference type="Pfam" id="PF01130">
    <property type="entry name" value="CD36"/>
    <property type="match status" value="1"/>
</dbReference>
<gene>
    <name evidence="10" type="primary">LOC113507554</name>
</gene>
<protein>
    <submittedName>
        <fullName evidence="10">Scavenger receptor class B member 1-like</fullName>
    </submittedName>
</protein>
<name>A0A7E5X1B2_TRINI</name>
<dbReference type="GO" id="GO:0005737">
    <property type="term" value="C:cytoplasm"/>
    <property type="evidence" value="ECO:0007669"/>
    <property type="project" value="TreeGrafter"/>
</dbReference>
<keyword evidence="9" id="KW-1185">Reference proteome</keyword>
<evidence type="ECO:0000256" key="3">
    <source>
        <dbReference type="ARBA" id="ARBA00022475"/>
    </source>
</evidence>
<dbReference type="InParanoid" id="A0A7E5X1B2"/>
<proteinExistence type="inferred from homology"/>
<comment type="similarity">
    <text evidence="2">Belongs to the CD36 family.</text>
</comment>
<evidence type="ECO:0000256" key="2">
    <source>
        <dbReference type="ARBA" id="ARBA00010532"/>
    </source>
</evidence>
<dbReference type="GO" id="GO:0005044">
    <property type="term" value="F:scavenger receptor activity"/>
    <property type="evidence" value="ECO:0007669"/>
    <property type="project" value="TreeGrafter"/>
</dbReference>
<keyword evidence="5 8" id="KW-1133">Transmembrane helix</keyword>
<dbReference type="PRINTS" id="PR01609">
    <property type="entry name" value="CD36FAMILY"/>
</dbReference>
<evidence type="ECO:0000256" key="1">
    <source>
        <dbReference type="ARBA" id="ARBA00004236"/>
    </source>
</evidence>
<evidence type="ECO:0000256" key="8">
    <source>
        <dbReference type="SAM" id="Phobius"/>
    </source>
</evidence>
<evidence type="ECO:0000256" key="7">
    <source>
        <dbReference type="ARBA" id="ARBA00023180"/>
    </source>
</evidence>
<organism evidence="9 10">
    <name type="scientific">Trichoplusia ni</name>
    <name type="common">Cabbage looper</name>
    <dbReference type="NCBI Taxonomy" id="7111"/>
    <lineage>
        <taxon>Eukaryota</taxon>
        <taxon>Metazoa</taxon>
        <taxon>Ecdysozoa</taxon>
        <taxon>Arthropoda</taxon>
        <taxon>Hexapoda</taxon>
        <taxon>Insecta</taxon>
        <taxon>Pterygota</taxon>
        <taxon>Neoptera</taxon>
        <taxon>Endopterygota</taxon>
        <taxon>Lepidoptera</taxon>
        <taxon>Glossata</taxon>
        <taxon>Ditrysia</taxon>
        <taxon>Noctuoidea</taxon>
        <taxon>Noctuidae</taxon>
        <taxon>Plusiinae</taxon>
        <taxon>Trichoplusia</taxon>
    </lineage>
</organism>
<dbReference type="GO" id="GO:0005886">
    <property type="term" value="C:plasma membrane"/>
    <property type="evidence" value="ECO:0007669"/>
    <property type="project" value="UniProtKB-SubCell"/>
</dbReference>